<accession>A0A2T7P1J6</accession>
<evidence type="ECO:0000313" key="2">
    <source>
        <dbReference type="EMBL" id="PVD27297.1"/>
    </source>
</evidence>
<keyword evidence="3" id="KW-1185">Reference proteome</keyword>
<comment type="caution">
    <text evidence="2">The sequence shown here is derived from an EMBL/GenBank/DDBJ whole genome shotgun (WGS) entry which is preliminary data.</text>
</comment>
<proteinExistence type="predicted"/>
<keyword evidence="1" id="KW-0812">Transmembrane</keyword>
<evidence type="ECO:0000256" key="1">
    <source>
        <dbReference type="SAM" id="Phobius"/>
    </source>
</evidence>
<protein>
    <recommendedName>
        <fullName evidence="4">Ig-like domain-containing protein</fullName>
    </recommendedName>
</protein>
<dbReference type="EMBL" id="PZQS01000007">
    <property type="protein sequence ID" value="PVD27297.1"/>
    <property type="molecule type" value="Genomic_DNA"/>
</dbReference>
<evidence type="ECO:0000313" key="3">
    <source>
        <dbReference type="Proteomes" id="UP000245119"/>
    </source>
</evidence>
<dbReference type="Proteomes" id="UP000245119">
    <property type="component" value="Linkage Group LG7"/>
</dbReference>
<gene>
    <name evidence="2" type="ORF">C0Q70_12452</name>
</gene>
<reference evidence="2 3" key="1">
    <citation type="submission" date="2018-04" db="EMBL/GenBank/DDBJ databases">
        <title>The genome of golden apple snail Pomacea canaliculata provides insight into stress tolerance and invasive adaptation.</title>
        <authorList>
            <person name="Liu C."/>
            <person name="Liu B."/>
            <person name="Ren Y."/>
            <person name="Zhang Y."/>
            <person name="Wang H."/>
            <person name="Li S."/>
            <person name="Jiang F."/>
            <person name="Yin L."/>
            <person name="Zhang G."/>
            <person name="Qian W."/>
            <person name="Fan W."/>
        </authorList>
    </citation>
    <scope>NUCLEOTIDE SEQUENCE [LARGE SCALE GENOMIC DNA]</scope>
    <source>
        <strain evidence="2">SZHN2017</strain>
        <tissue evidence="2">Muscle</tissue>
    </source>
</reference>
<keyword evidence="1" id="KW-0472">Membrane</keyword>
<evidence type="ECO:0008006" key="4">
    <source>
        <dbReference type="Google" id="ProtNLM"/>
    </source>
</evidence>
<name>A0A2T7P1J6_POMCA</name>
<organism evidence="2 3">
    <name type="scientific">Pomacea canaliculata</name>
    <name type="common">Golden apple snail</name>
    <dbReference type="NCBI Taxonomy" id="400727"/>
    <lineage>
        <taxon>Eukaryota</taxon>
        <taxon>Metazoa</taxon>
        <taxon>Spiralia</taxon>
        <taxon>Lophotrochozoa</taxon>
        <taxon>Mollusca</taxon>
        <taxon>Gastropoda</taxon>
        <taxon>Caenogastropoda</taxon>
        <taxon>Architaenioglossa</taxon>
        <taxon>Ampullarioidea</taxon>
        <taxon>Ampullariidae</taxon>
        <taxon>Pomacea</taxon>
    </lineage>
</organism>
<sequence>MDDTGRAQSSTTHGQGPLTLSLGQFRCQDVWPTIKCEAPESERNRSVVIFGKCPPQFLHTDTQVLALRRVLQEGLTLRLRSYTSDIKKCHMTRLSPQPAYIEVTCGLAGSAPEFNLTLRFTADSYIGEGIWMLHAITEAGSSNITFMIINNTSEFGNQGPAMTSGNKKLNTKLLVDCVWVDDELQCLTQEGFECKQPVSQIAEISLPSRFVNSSGTYKCIAGSGHGNVQSCQVGKRHQESQQEKKQEFIELENSNYPDDKGKSSLVPLYAAIGSTLGVIAVAAIILVLLVRRKIQRS</sequence>
<keyword evidence="1" id="KW-1133">Transmembrane helix</keyword>
<feature type="transmembrane region" description="Helical" evidence="1">
    <location>
        <begin position="268"/>
        <end position="290"/>
    </location>
</feature>
<dbReference type="AlphaFoldDB" id="A0A2T7P1J6"/>